<reference evidence="10" key="1">
    <citation type="submission" date="2016-01" db="EMBL/GenBank/DDBJ databases">
        <authorList>
            <person name="Mitreva M."/>
            <person name="Pepin K.H."/>
            <person name="Mihindukulasuriya K.A."/>
            <person name="Fulton R."/>
            <person name="Fronick C."/>
            <person name="O'Laughlin M."/>
            <person name="Miner T."/>
            <person name="Herter B."/>
            <person name="Rosa B.A."/>
            <person name="Cordes M."/>
            <person name="Tomlinson C."/>
            <person name="Wollam A."/>
            <person name="Palsikar V.B."/>
            <person name="Mardis E.R."/>
            <person name="Wilson R.K."/>
        </authorList>
    </citation>
    <scope>NUCLEOTIDE SEQUENCE [LARGE SCALE GENOMIC DNA]</scope>
    <source>
        <strain evidence="10">DNF01167</strain>
    </source>
</reference>
<evidence type="ECO:0000256" key="5">
    <source>
        <dbReference type="ARBA" id="ARBA00046337"/>
    </source>
</evidence>
<dbReference type="PANTHER" id="PTHR42756:SF1">
    <property type="entry name" value="TRANSCRIPTIONAL REPRESSOR OF EMRAB OPERON"/>
    <property type="match status" value="1"/>
</dbReference>
<evidence type="ECO:0000259" key="8">
    <source>
        <dbReference type="PROSITE" id="PS50995"/>
    </source>
</evidence>
<dbReference type="Pfam" id="PF22381">
    <property type="entry name" value="Staph_reg_Sar_Rot"/>
    <property type="match status" value="1"/>
</dbReference>
<dbReference type="PRINTS" id="PR00598">
    <property type="entry name" value="HTHMARR"/>
</dbReference>
<comment type="subcellular location">
    <subcellularLocation>
        <location evidence="1">Cytoplasm</location>
    </subcellularLocation>
</comment>
<dbReference type="PANTHER" id="PTHR42756">
    <property type="entry name" value="TRANSCRIPTIONAL REGULATOR, MARR"/>
    <property type="match status" value="1"/>
</dbReference>
<dbReference type="InterPro" id="IPR036388">
    <property type="entry name" value="WH-like_DNA-bd_sf"/>
</dbReference>
<dbReference type="InterPro" id="IPR000835">
    <property type="entry name" value="HTH_MarR-typ"/>
</dbReference>
<keyword evidence="2" id="KW-0805">Transcription regulation</keyword>
<dbReference type="EMBL" id="LSDC01000021">
    <property type="protein sequence ID" value="KXB62695.1"/>
    <property type="molecule type" value="Genomic_DNA"/>
</dbReference>
<dbReference type="Gene3D" id="1.10.10.10">
    <property type="entry name" value="Winged helix-like DNA-binding domain superfamily/Winged helix DNA-binding domain"/>
    <property type="match status" value="1"/>
</dbReference>
<dbReference type="STRING" id="1379.HMPREF3186_00363"/>
<evidence type="ECO:0000256" key="3">
    <source>
        <dbReference type="ARBA" id="ARBA00023125"/>
    </source>
</evidence>
<dbReference type="PROSITE" id="PS50995">
    <property type="entry name" value="HTH_MARR_2"/>
    <property type="match status" value="1"/>
</dbReference>
<evidence type="ECO:0000256" key="7">
    <source>
        <dbReference type="ARBA" id="ARBA00047207"/>
    </source>
</evidence>
<name>A0A134A4S4_9BACL</name>
<comment type="caution">
    <text evidence="9">The sequence shown here is derived from an EMBL/GenBank/DDBJ whole genome shotgun (WGS) entry which is preliminary data.</text>
</comment>
<keyword evidence="4" id="KW-0804">Transcription</keyword>
<dbReference type="Proteomes" id="UP000070355">
    <property type="component" value="Unassembled WGS sequence"/>
</dbReference>
<comment type="similarity">
    <text evidence="5">Belongs to the SarZ family.</text>
</comment>
<dbReference type="InterPro" id="IPR055166">
    <property type="entry name" value="Transc_reg_Sar_Rot_HTH"/>
</dbReference>
<feature type="domain" description="HTH marR-type" evidence="8">
    <location>
        <begin position="13"/>
        <end position="144"/>
    </location>
</feature>
<evidence type="ECO:0000256" key="1">
    <source>
        <dbReference type="ARBA" id="ARBA00004496"/>
    </source>
</evidence>
<keyword evidence="3" id="KW-0238">DNA-binding</keyword>
<dbReference type="InterPro" id="IPR036390">
    <property type="entry name" value="WH_DNA-bd_sf"/>
</dbReference>
<organism evidence="9 10">
    <name type="scientific">Gemella haemolysans</name>
    <dbReference type="NCBI Taxonomy" id="1379"/>
    <lineage>
        <taxon>Bacteria</taxon>
        <taxon>Bacillati</taxon>
        <taxon>Bacillota</taxon>
        <taxon>Bacilli</taxon>
        <taxon>Bacillales</taxon>
        <taxon>Gemellaceae</taxon>
        <taxon>Gemella</taxon>
    </lineage>
</organism>
<sequence length="144" mass="16491">MAILFLGGEIMLKDALGYKIITLLENMRIYTKQPLAEIGITHGHFITLIYVSENEGVTQAQLAEIHRKDRNIVGRNIDALEKQNFVIRKRGIKDRRSYTLHLTEIGKEVLSTYSNLLNTAEKDVLKNLTEEEISTFFTLLNKIT</sequence>
<dbReference type="SMART" id="SM00347">
    <property type="entry name" value="HTH_MARR"/>
    <property type="match status" value="1"/>
</dbReference>
<gene>
    <name evidence="9" type="ORF">HMPREF3186_00363</name>
</gene>
<accession>A0A134A4S4</accession>
<evidence type="ECO:0000256" key="2">
    <source>
        <dbReference type="ARBA" id="ARBA00023015"/>
    </source>
</evidence>
<dbReference type="AlphaFoldDB" id="A0A134A4S4"/>
<evidence type="ECO:0000313" key="10">
    <source>
        <dbReference type="Proteomes" id="UP000070355"/>
    </source>
</evidence>
<evidence type="ECO:0000313" key="9">
    <source>
        <dbReference type="EMBL" id="KXB62695.1"/>
    </source>
</evidence>
<dbReference type="GO" id="GO:0003700">
    <property type="term" value="F:DNA-binding transcription factor activity"/>
    <property type="evidence" value="ECO:0007669"/>
    <property type="project" value="InterPro"/>
</dbReference>
<dbReference type="GO" id="GO:0003677">
    <property type="term" value="F:DNA binding"/>
    <property type="evidence" value="ECO:0007669"/>
    <property type="project" value="UniProtKB-KW"/>
</dbReference>
<dbReference type="PATRIC" id="fig|1379.3.peg.358"/>
<evidence type="ECO:0000256" key="6">
    <source>
        <dbReference type="ARBA" id="ARBA00047188"/>
    </source>
</evidence>
<protein>
    <recommendedName>
        <fullName evidence="6">HTH-type transcriptional regulator SarZ</fullName>
    </recommendedName>
    <alternativeName>
        <fullName evidence="7">Staphylococcal accessory regulator Z</fullName>
    </alternativeName>
</protein>
<evidence type="ECO:0000256" key="4">
    <source>
        <dbReference type="ARBA" id="ARBA00023163"/>
    </source>
</evidence>
<proteinExistence type="inferred from homology"/>
<dbReference type="SUPFAM" id="SSF46785">
    <property type="entry name" value="Winged helix' DNA-binding domain"/>
    <property type="match status" value="1"/>
</dbReference>